<feature type="domain" description="AMP-dependent synthetase/ligase" evidence="2">
    <location>
        <begin position="20"/>
        <end position="385"/>
    </location>
</feature>
<dbReference type="Pfam" id="PF13193">
    <property type="entry name" value="AMP-binding_C"/>
    <property type="match status" value="1"/>
</dbReference>
<dbReference type="InterPro" id="IPR042099">
    <property type="entry name" value="ANL_N_sf"/>
</dbReference>
<dbReference type="GO" id="GO:0016878">
    <property type="term" value="F:acid-thiol ligase activity"/>
    <property type="evidence" value="ECO:0007669"/>
    <property type="project" value="UniProtKB-ARBA"/>
</dbReference>
<dbReference type="RefSeq" id="WP_110343451.1">
    <property type="nucleotide sequence ID" value="NZ_JBHVKT010000003.1"/>
</dbReference>
<dbReference type="EMBL" id="MASU01000019">
    <property type="protein sequence ID" value="PXY18722.1"/>
    <property type="molecule type" value="Genomic_DNA"/>
</dbReference>
<evidence type="ECO:0000256" key="1">
    <source>
        <dbReference type="SAM" id="Phobius"/>
    </source>
</evidence>
<dbReference type="PANTHER" id="PTHR43767:SF1">
    <property type="entry name" value="NONRIBOSOMAL PEPTIDE SYNTHASE PES1 (EUROFUNG)-RELATED"/>
    <property type="match status" value="1"/>
</dbReference>
<dbReference type="OrthoDB" id="2579187at2"/>
<dbReference type="AlphaFoldDB" id="A0A318LAR8"/>
<dbReference type="SUPFAM" id="SSF56801">
    <property type="entry name" value="Acetyl-CoA synthetase-like"/>
    <property type="match status" value="1"/>
</dbReference>
<reference evidence="4 5" key="1">
    <citation type="submission" date="2016-07" db="EMBL/GenBank/DDBJ databases">
        <title>Draft genome sequence of Prauserella sp. YIM 121212, isolated from alkaline soil.</title>
        <authorList>
            <person name="Ruckert C."/>
            <person name="Albersmeier A."/>
            <person name="Jiang C.-L."/>
            <person name="Jiang Y."/>
            <person name="Kalinowski J."/>
            <person name="Schneider O."/>
            <person name="Winkler A."/>
            <person name="Zotchev S.B."/>
        </authorList>
    </citation>
    <scope>NUCLEOTIDE SEQUENCE [LARGE SCALE GENOMIC DNA]</scope>
    <source>
        <strain evidence="4 5">YIM 121212</strain>
    </source>
</reference>
<dbReference type="Gene3D" id="3.40.50.12780">
    <property type="entry name" value="N-terminal domain of ligase-like"/>
    <property type="match status" value="1"/>
</dbReference>
<evidence type="ECO:0000313" key="4">
    <source>
        <dbReference type="EMBL" id="PXY18722.1"/>
    </source>
</evidence>
<keyword evidence="1" id="KW-0472">Membrane</keyword>
<dbReference type="InterPro" id="IPR050237">
    <property type="entry name" value="ATP-dep_AMP-bd_enzyme"/>
</dbReference>
<keyword evidence="5" id="KW-1185">Reference proteome</keyword>
<dbReference type="Gene3D" id="3.30.300.30">
    <property type="match status" value="1"/>
</dbReference>
<keyword evidence="1" id="KW-1133">Transmembrane helix</keyword>
<sequence length="531" mass="58136">MTTSAHLHARIGRATIGDAFRRNAERRPGKPAIVVLDKQGNRCEWTYGALNDRVNQVARWLTEAGARRGDVLAIVAPNCEVYIVLYLAALKLGLATTGVNPAQSVDDVCWQIDHAGARIIAVHGDHPEVRDALAGHPAVRFTWDTADPRADWRLLDVAGLPAGPEPETDVSEDDLALLSYTSGTTSRPKGVRIKHRSYLLSTMPALLLAGYIGPHDRYMFIKPFYTLAGLGSLTSLLMTGATIVLPGSRKPDHVLRAIAAERVTKFAQTPTFFAAMAQHEDFASADLSTVEQLHSYGGVLSRDTLARFIAKAPHVRWASYWGQSELAQLGAIGWFARLEDIPGGDLRWIGRPTSHLDVRVVDEHGTDAEVGELICRSPSLMAGYHRDEERTQRVLTGGWLRTGDVVRIDAEGNLYFLDRLGDVIKTGGMNVSSAEVESVLLESEHVLEAAVVGMPDEYWAEAVTAAVVGKPGTRMDVAALTAHCRERLAGFKRPKRIVVLAELPKDAQGKIRKREVRDLLARQDDESTSTE</sequence>
<comment type="caution">
    <text evidence="4">The sequence shown here is derived from an EMBL/GenBank/DDBJ whole genome shotgun (WGS) entry which is preliminary data.</text>
</comment>
<dbReference type="Pfam" id="PF00501">
    <property type="entry name" value="AMP-binding"/>
    <property type="match status" value="1"/>
</dbReference>
<dbReference type="Proteomes" id="UP000247892">
    <property type="component" value="Unassembled WGS sequence"/>
</dbReference>
<evidence type="ECO:0000259" key="2">
    <source>
        <dbReference type="Pfam" id="PF00501"/>
    </source>
</evidence>
<dbReference type="PANTHER" id="PTHR43767">
    <property type="entry name" value="LONG-CHAIN-FATTY-ACID--COA LIGASE"/>
    <property type="match status" value="1"/>
</dbReference>
<dbReference type="InterPro" id="IPR045851">
    <property type="entry name" value="AMP-bd_C_sf"/>
</dbReference>
<dbReference type="InterPro" id="IPR025110">
    <property type="entry name" value="AMP-bd_C"/>
</dbReference>
<feature type="transmembrane region" description="Helical" evidence="1">
    <location>
        <begin position="197"/>
        <end position="213"/>
    </location>
</feature>
<gene>
    <name evidence="4" type="ORF">BA062_34515</name>
</gene>
<name>A0A318LAR8_9PSEU</name>
<feature type="domain" description="AMP-binding enzyme C-terminal" evidence="3">
    <location>
        <begin position="435"/>
        <end position="510"/>
    </location>
</feature>
<keyword evidence="1" id="KW-0812">Transmembrane</keyword>
<accession>A0A318LAR8</accession>
<dbReference type="InterPro" id="IPR000873">
    <property type="entry name" value="AMP-dep_synth/lig_dom"/>
</dbReference>
<dbReference type="InterPro" id="IPR020845">
    <property type="entry name" value="AMP-binding_CS"/>
</dbReference>
<evidence type="ECO:0000259" key="3">
    <source>
        <dbReference type="Pfam" id="PF13193"/>
    </source>
</evidence>
<protein>
    <submittedName>
        <fullName evidence="4">Uncharacterized protein</fullName>
    </submittedName>
</protein>
<evidence type="ECO:0000313" key="5">
    <source>
        <dbReference type="Proteomes" id="UP000247892"/>
    </source>
</evidence>
<feature type="transmembrane region" description="Helical" evidence="1">
    <location>
        <begin position="225"/>
        <end position="246"/>
    </location>
</feature>
<dbReference type="PROSITE" id="PS00455">
    <property type="entry name" value="AMP_BINDING"/>
    <property type="match status" value="1"/>
</dbReference>
<organism evidence="4 5">
    <name type="scientific">Prauserella flavalba</name>
    <dbReference type="NCBI Taxonomy" id="1477506"/>
    <lineage>
        <taxon>Bacteria</taxon>
        <taxon>Bacillati</taxon>
        <taxon>Actinomycetota</taxon>
        <taxon>Actinomycetes</taxon>
        <taxon>Pseudonocardiales</taxon>
        <taxon>Pseudonocardiaceae</taxon>
        <taxon>Prauserella</taxon>
    </lineage>
</organism>
<proteinExistence type="predicted"/>